<feature type="region of interest" description="Disordered" evidence="1">
    <location>
        <begin position="1"/>
        <end position="25"/>
    </location>
</feature>
<sequence>MAASVVMRIREDEREKGPGDDGSRINVHAETRWGWHCKDRGSRTNLHVETRWGWGDRDDSSETNVLTKTRWVQVYRDNGSGTYAHPKTSRREKGESENGWGHRTATPG</sequence>
<keyword evidence="3" id="KW-1185">Reference proteome</keyword>
<name>W1NXU9_AMBTC</name>
<gene>
    <name evidence="2" type="ORF">AMTR_s00234p00021690</name>
</gene>
<feature type="compositionally biased region" description="Basic and acidic residues" evidence="1">
    <location>
        <begin position="8"/>
        <end position="25"/>
    </location>
</feature>
<protein>
    <submittedName>
        <fullName evidence="2">Uncharacterized protein</fullName>
    </submittedName>
</protein>
<dbReference type="Proteomes" id="UP000017836">
    <property type="component" value="Unassembled WGS sequence"/>
</dbReference>
<proteinExistence type="predicted"/>
<organism evidence="2 3">
    <name type="scientific">Amborella trichopoda</name>
    <dbReference type="NCBI Taxonomy" id="13333"/>
    <lineage>
        <taxon>Eukaryota</taxon>
        <taxon>Viridiplantae</taxon>
        <taxon>Streptophyta</taxon>
        <taxon>Embryophyta</taxon>
        <taxon>Tracheophyta</taxon>
        <taxon>Spermatophyta</taxon>
        <taxon>Magnoliopsida</taxon>
        <taxon>Amborellales</taxon>
        <taxon>Amborellaceae</taxon>
        <taxon>Amborella</taxon>
    </lineage>
</organism>
<evidence type="ECO:0000313" key="3">
    <source>
        <dbReference type="Proteomes" id="UP000017836"/>
    </source>
</evidence>
<evidence type="ECO:0000256" key="1">
    <source>
        <dbReference type="SAM" id="MobiDB-lite"/>
    </source>
</evidence>
<feature type="region of interest" description="Disordered" evidence="1">
    <location>
        <begin position="78"/>
        <end position="108"/>
    </location>
</feature>
<dbReference type="AlphaFoldDB" id="W1NXU9"/>
<reference evidence="3" key="1">
    <citation type="journal article" date="2013" name="Science">
        <title>The Amborella genome and the evolution of flowering plants.</title>
        <authorList>
            <consortium name="Amborella Genome Project"/>
        </authorList>
    </citation>
    <scope>NUCLEOTIDE SEQUENCE [LARGE SCALE GENOMIC DNA]</scope>
</reference>
<dbReference type="HOGENOM" id="CLU_2200522_0_0_1"/>
<evidence type="ECO:0000313" key="2">
    <source>
        <dbReference type="EMBL" id="ERN00478.1"/>
    </source>
</evidence>
<accession>W1NXU9</accession>
<dbReference type="Gramene" id="ERN00478">
    <property type="protein sequence ID" value="ERN00478"/>
    <property type="gene ID" value="AMTR_s00234p00021690"/>
</dbReference>
<dbReference type="EMBL" id="KI394895">
    <property type="protein sequence ID" value="ERN00478.1"/>
    <property type="molecule type" value="Genomic_DNA"/>
</dbReference>